<evidence type="ECO:0000256" key="4">
    <source>
        <dbReference type="ARBA" id="ARBA00023136"/>
    </source>
</evidence>
<dbReference type="GO" id="GO:0005886">
    <property type="term" value="C:plasma membrane"/>
    <property type="evidence" value="ECO:0007669"/>
    <property type="project" value="UniProtKB-SubCell"/>
</dbReference>
<feature type="transmembrane region" description="Helical" evidence="5">
    <location>
        <begin position="169"/>
        <end position="187"/>
    </location>
</feature>
<dbReference type="Pfam" id="PF07690">
    <property type="entry name" value="MFS_1"/>
    <property type="match status" value="1"/>
</dbReference>
<comment type="caution">
    <text evidence="7">The sequence shown here is derived from an EMBL/GenBank/DDBJ whole genome shotgun (WGS) entry which is preliminary data.</text>
</comment>
<dbReference type="Proteomes" id="UP000321034">
    <property type="component" value="Unassembled WGS sequence"/>
</dbReference>
<dbReference type="Gene3D" id="1.20.1720.10">
    <property type="entry name" value="Multidrug resistance protein D"/>
    <property type="match status" value="1"/>
</dbReference>
<dbReference type="InterPro" id="IPR011701">
    <property type="entry name" value="MFS"/>
</dbReference>
<dbReference type="GO" id="GO:0022857">
    <property type="term" value="F:transmembrane transporter activity"/>
    <property type="evidence" value="ECO:0007669"/>
    <property type="project" value="InterPro"/>
</dbReference>
<proteinExistence type="predicted"/>
<dbReference type="RefSeq" id="WP_147893607.1">
    <property type="nucleotide sequence ID" value="NZ_BAAANR010000001.1"/>
</dbReference>
<reference evidence="7 8" key="1">
    <citation type="submission" date="2019-08" db="EMBL/GenBank/DDBJ databases">
        <authorList>
            <person name="Dong K."/>
        </authorList>
    </citation>
    <scope>NUCLEOTIDE SEQUENCE [LARGE SCALE GENOMIC DNA]</scope>
    <source>
        <strain evidence="7 8">JCM14558</strain>
    </source>
</reference>
<dbReference type="InterPro" id="IPR020846">
    <property type="entry name" value="MFS_dom"/>
</dbReference>
<feature type="transmembrane region" description="Helical" evidence="5">
    <location>
        <begin position="359"/>
        <end position="382"/>
    </location>
</feature>
<evidence type="ECO:0000256" key="3">
    <source>
        <dbReference type="ARBA" id="ARBA00022989"/>
    </source>
</evidence>
<keyword evidence="8" id="KW-1185">Reference proteome</keyword>
<evidence type="ECO:0000256" key="5">
    <source>
        <dbReference type="SAM" id="Phobius"/>
    </source>
</evidence>
<feature type="transmembrane region" description="Helical" evidence="5">
    <location>
        <begin position="107"/>
        <end position="129"/>
    </location>
</feature>
<protein>
    <submittedName>
        <fullName evidence="7">MFS transporter</fullName>
    </submittedName>
</protein>
<feature type="transmembrane region" description="Helical" evidence="5">
    <location>
        <begin position="141"/>
        <end position="163"/>
    </location>
</feature>
<sequence length="459" mass="46506">MSGRPPGPGIWQSPFGWVSLGSVALVFLAALESLAVTTVMPVIAADLDGQALYALAFAGTLATSVIGMVCAGAWADRTGPAVPLSAAVALFVAGLLVSGLAPDMVTLIVGRLLQGLGAGGMTVSLYVVIARVYPPALHGRILAAFAAAWVLPALVGPFLAGAVTELLHWRWVFLGVVVLAAAAYSLLLPRLSRPELRSANDAERVPFLGRLLWAVAVAAGVLVLSVAAESGSGASLLVVVGAVIVVVAIRPLLPARTLRSGRGLPSVILLRGAVAGAFFSAEIYVPYVFIDLYGFSPIWAGLALTGAAVMWAAGSEAQGRRGERWSDRRVLGGGLAITVLCLAVVAVGVAAHLPPVVLIVAWTLGGGGMGLLYPRITMLMLAASTEADQGRNSAALSIAEATGAATAIAAAGIIVVALGGGVLGFVGAFALATVIALVGGIPATRTTAPHESRLEHPSR</sequence>
<dbReference type="OrthoDB" id="9778875at2"/>
<dbReference type="PANTHER" id="PTHR23501:SF154">
    <property type="entry name" value="MULTIDRUG-EFFLUX TRANSPORTER RV1634-RELATED"/>
    <property type="match status" value="1"/>
</dbReference>
<dbReference type="EMBL" id="VRSV01000001">
    <property type="protein sequence ID" value="TXK12910.1"/>
    <property type="molecule type" value="Genomic_DNA"/>
</dbReference>
<feature type="transmembrane region" description="Helical" evidence="5">
    <location>
        <begin position="207"/>
        <end position="228"/>
    </location>
</feature>
<dbReference type="PANTHER" id="PTHR23501">
    <property type="entry name" value="MAJOR FACILITATOR SUPERFAMILY"/>
    <property type="match status" value="1"/>
</dbReference>
<evidence type="ECO:0000256" key="1">
    <source>
        <dbReference type="ARBA" id="ARBA00004651"/>
    </source>
</evidence>
<feature type="transmembrane region" description="Helical" evidence="5">
    <location>
        <begin position="293"/>
        <end position="313"/>
    </location>
</feature>
<accession>A0A5C8I469</accession>
<dbReference type="AlphaFoldDB" id="A0A5C8I469"/>
<evidence type="ECO:0000313" key="8">
    <source>
        <dbReference type="Proteomes" id="UP000321034"/>
    </source>
</evidence>
<feature type="transmembrane region" description="Helical" evidence="5">
    <location>
        <begin position="422"/>
        <end position="443"/>
    </location>
</feature>
<keyword evidence="2 5" id="KW-0812">Transmembrane</keyword>
<name>A0A5C8I469_9MICO</name>
<gene>
    <name evidence="7" type="ORF">FVP77_05530</name>
</gene>
<dbReference type="Gene3D" id="1.20.1250.20">
    <property type="entry name" value="MFS general substrate transporter like domains"/>
    <property type="match status" value="1"/>
</dbReference>
<keyword evidence="4 5" id="KW-0472">Membrane</keyword>
<feature type="transmembrane region" description="Helical" evidence="5">
    <location>
        <begin position="334"/>
        <end position="353"/>
    </location>
</feature>
<feature type="transmembrane region" description="Helical" evidence="5">
    <location>
        <begin position="81"/>
        <end position="101"/>
    </location>
</feature>
<feature type="transmembrane region" description="Helical" evidence="5">
    <location>
        <begin position="51"/>
        <end position="74"/>
    </location>
</feature>
<evidence type="ECO:0000259" key="6">
    <source>
        <dbReference type="PROSITE" id="PS50850"/>
    </source>
</evidence>
<comment type="subcellular location">
    <subcellularLocation>
        <location evidence="1">Cell membrane</location>
        <topology evidence="1">Multi-pass membrane protein</topology>
    </subcellularLocation>
</comment>
<evidence type="ECO:0000256" key="2">
    <source>
        <dbReference type="ARBA" id="ARBA00022692"/>
    </source>
</evidence>
<evidence type="ECO:0000313" key="7">
    <source>
        <dbReference type="EMBL" id="TXK12910.1"/>
    </source>
</evidence>
<organism evidence="7 8">
    <name type="scientific">Microbacterium hatanonis</name>
    <dbReference type="NCBI Taxonomy" id="404366"/>
    <lineage>
        <taxon>Bacteria</taxon>
        <taxon>Bacillati</taxon>
        <taxon>Actinomycetota</taxon>
        <taxon>Actinomycetes</taxon>
        <taxon>Micrococcales</taxon>
        <taxon>Microbacteriaceae</taxon>
        <taxon>Microbacterium</taxon>
    </lineage>
</organism>
<feature type="domain" description="Major facilitator superfamily (MFS) profile" evidence="6">
    <location>
        <begin position="18"/>
        <end position="445"/>
    </location>
</feature>
<dbReference type="SUPFAM" id="SSF103473">
    <property type="entry name" value="MFS general substrate transporter"/>
    <property type="match status" value="1"/>
</dbReference>
<dbReference type="PROSITE" id="PS50850">
    <property type="entry name" value="MFS"/>
    <property type="match status" value="1"/>
</dbReference>
<keyword evidence="3 5" id="KW-1133">Transmembrane helix</keyword>
<dbReference type="InterPro" id="IPR036259">
    <property type="entry name" value="MFS_trans_sf"/>
</dbReference>
<feature type="transmembrane region" description="Helical" evidence="5">
    <location>
        <begin position="234"/>
        <end position="253"/>
    </location>
</feature>
<feature type="transmembrane region" description="Helical" evidence="5">
    <location>
        <begin position="394"/>
        <end position="416"/>
    </location>
</feature>
<feature type="transmembrane region" description="Helical" evidence="5">
    <location>
        <begin position="265"/>
        <end position="287"/>
    </location>
</feature>